<dbReference type="Gene3D" id="3.40.395.10">
    <property type="entry name" value="Adenoviral Proteinase, Chain A"/>
    <property type="match status" value="1"/>
</dbReference>
<protein>
    <recommendedName>
        <fullName evidence="4">Ubiquitin-like protease family profile domain-containing protein</fullName>
    </recommendedName>
</protein>
<dbReference type="Proteomes" id="UP000186601">
    <property type="component" value="Unassembled WGS sequence"/>
</dbReference>
<keyword evidence="3" id="KW-1185">Reference proteome</keyword>
<reference evidence="2 3" key="1">
    <citation type="submission" date="2018-02" db="EMBL/GenBank/DDBJ databases">
        <title>Genome sequence of the basidiomycete white-rot fungus Phlebia centrifuga.</title>
        <authorList>
            <person name="Granchi Z."/>
            <person name="Peng M."/>
            <person name="de Vries R.P."/>
            <person name="Hilden K."/>
            <person name="Makela M.R."/>
            <person name="Grigoriev I."/>
            <person name="Riley R."/>
        </authorList>
    </citation>
    <scope>NUCLEOTIDE SEQUENCE [LARGE SCALE GENOMIC DNA]</scope>
    <source>
        <strain evidence="2 3">FBCC195</strain>
    </source>
</reference>
<dbReference type="OrthoDB" id="2680662at2759"/>
<evidence type="ECO:0008006" key="4">
    <source>
        <dbReference type="Google" id="ProtNLM"/>
    </source>
</evidence>
<dbReference type="SUPFAM" id="SSF54001">
    <property type="entry name" value="Cysteine proteinases"/>
    <property type="match status" value="1"/>
</dbReference>
<name>A0A2R6R0W5_9APHY</name>
<evidence type="ECO:0000313" key="2">
    <source>
        <dbReference type="EMBL" id="PSS18268.1"/>
    </source>
</evidence>
<feature type="compositionally biased region" description="Low complexity" evidence="1">
    <location>
        <begin position="307"/>
        <end position="339"/>
    </location>
</feature>
<sequence>MSHAVAKKSQWGAADEWLSTHRKNGASRAGDEARALMQTLAWGAKVHALGTQTPILTLSILLSDALLDDEIINMACAHLANRARLDRELATSIVIAPLCLQSRIDLAYPKKMYGENAGPVLRRYKAYITEAERTRLFFPALINGNHWILFEINFLTKELRYADSRSHHGSIPKITVRNILEWLKHDFGGGFTNKGDTLPHGTQAFLDVSSCGVYAINALAHELFGGKLVSSKTMREERMWRFCDLAKAHNDYKLRQTNSTSPVGYATLSVEDLELLHDYNTTNLPSPVAPEVPKSCNIPPDPPVQISYSESATSDSESYLGSESDSVSESSSLAEYSSNLSDEMSVIDSTPVQTRKRVLSPVLPIGNQDEASKHLKLDHPSQNLDAPSVQSHPLYPFSGHNVPPISDSTHDVNKDKRTKRQILRAQGVIVSTVASRKLKQSMKDGTIVINENCRAIFEQKVWEHDPHAEFKYGVRWEVYHLLCSSWSTMKEAYDVTRFTKHLKSCISKGSSTKRGRKLKQVATLTAAGALDCWVTVARPSKAVGEPESNPAEQPISKAQPTRTLDTWAKKLG</sequence>
<feature type="region of interest" description="Disordered" evidence="1">
    <location>
        <begin position="542"/>
        <end position="565"/>
    </location>
</feature>
<gene>
    <name evidence="2" type="ORF">PHLCEN_2v3206</name>
</gene>
<dbReference type="AlphaFoldDB" id="A0A2R6R0W5"/>
<organism evidence="2 3">
    <name type="scientific">Hermanssonia centrifuga</name>
    <dbReference type="NCBI Taxonomy" id="98765"/>
    <lineage>
        <taxon>Eukaryota</taxon>
        <taxon>Fungi</taxon>
        <taxon>Dikarya</taxon>
        <taxon>Basidiomycota</taxon>
        <taxon>Agaricomycotina</taxon>
        <taxon>Agaricomycetes</taxon>
        <taxon>Polyporales</taxon>
        <taxon>Meruliaceae</taxon>
        <taxon>Hermanssonia</taxon>
    </lineage>
</organism>
<dbReference type="EMBL" id="MLYV02000290">
    <property type="protein sequence ID" value="PSS18268.1"/>
    <property type="molecule type" value="Genomic_DNA"/>
</dbReference>
<proteinExistence type="predicted"/>
<accession>A0A2R6R0W5</accession>
<feature type="region of interest" description="Disordered" evidence="1">
    <location>
        <begin position="286"/>
        <end position="339"/>
    </location>
</feature>
<dbReference type="STRING" id="98765.A0A2R6R0W5"/>
<evidence type="ECO:0000256" key="1">
    <source>
        <dbReference type="SAM" id="MobiDB-lite"/>
    </source>
</evidence>
<evidence type="ECO:0000313" key="3">
    <source>
        <dbReference type="Proteomes" id="UP000186601"/>
    </source>
</evidence>
<dbReference type="InterPro" id="IPR038765">
    <property type="entry name" value="Papain-like_cys_pep_sf"/>
</dbReference>
<comment type="caution">
    <text evidence="2">The sequence shown here is derived from an EMBL/GenBank/DDBJ whole genome shotgun (WGS) entry which is preliminary data.</text>
</comment>